<dbReference type="EMBL" id="BAAAOQ010000008">
    <property type="protein sequence ID" value="GAA2195972.1"/>
    <property type="molecule type" value="Genomic_DNA"/>
</dbReference>
<dbReference type="Proteomes" id="UP001501391">
    <property type="component" value="Unassembled WGS sequence"/>
</dbReference>
<organism evidence="2 3">
    <name type="scientific">Streptomyces bangladeshensis</name>
    <dbReference type="NCBI Taxonomy" id="295352"/>
    <lineage>
        <taxon>Bacteria</taxon>
        <taxon>Bacillati</taxon>
        <taxon>Actinomycetota</taxon>
        <taxon>Actinomycetes</taxon>
        <taxon>Kitasatosporales</taxon>
        <taxon>Streptomycetaceae</taxon>
        <taxon>Streptomyces</taxon>
    </lineage>
</organism>
<comment type="caution">
    <text evidence="2">The sequence shown here is derived from an EMBL/GenBank/DDBJ whole genome shotgun (WGS) entry which is preliminary data.</text>
</comment>
<dbReference type="Gene3D" id="3.40.630.10">
    <property type="entry name" value="Zn peptidases"/>
    <property type="match status" value="1"/>
</dbReference>
<reference evidence="2 3" key="1">
    <citation type="journal article" date="2019" name="Int. J. Syst. Evol. Microbiol.">
        <title>The Global Catalogue of Microorganisms (GCM) 10K type strain sequencing project: providing services to taxonomists for standard genome sequencing and annotation.</title>
        <authorList>
            <consortium name="The Broad Institute Genomics Platform"/>
            <consortium name="The Broad Institute Genome Sequencing Center for Infectious Disease"/>
            <person name="Wu L."/>
            <person name="Ma J."/>
        </authorList>
    </citation>
    <scope>NUCLEOTIDE SEQUENCE [LARGE SCALE GENOMIC DNA]</scope>
    <source>
        <strain evidence="2 3">JCM 14924</strain>
    </source>
</reference>
<evidence type="ECO:0000256" key="1">
    <source>
        <dbReference type="SAM" id="MobiDB-lite"/>
    </source>
</evidence>
<evidence type="ECO:0000313" key="2">
    <source>
        <dbReference type="EMBL" id="GAA2195972.1"/>
    </source>
</evidence>
<proteinExistence type="predicted"/>
<feature type="region of interest" description="Disordered" evidence="1">
    <location>
        <begin position="98"/>
        <end position="128"/>
    </location>
</feature>
<evidence type="ECO:0000313" key="3">
    <source>
        <dbReference type="Proteomes" id="UP001501391"/>
    </source>
</evidence>
<name>A0ABN3BHS8_9ACTN</name>
<evidence type="ECO:0008006" key="4">
    <source>
        <dbReference type="Google" id="ProtNLM"/>
    </source>
</evidence>
<accession>A0ABN3BHS8</accession>
<dbReference type="RefSeq" id="WP_346162786.1">
    <property type="nucleotide sequence ID" value="NZ_BAAAOQ010000008.1"/>
</dbReference>
<protein>
    <recommendedName>
        <fullName evidence="4">Amidohydrolase</fullName>
    </recommendedName>
</protein>
<sequence length="155" mass="16018">MPTSLTPLAPPAAAYTGGLATDTADVSWQAPTAVLLSAAYPPNIPNHSWGATATAATNIGHQALLSAARCLAAAAIDLIEQPERLEAMKQEFAERTDGVGWASTIPDGSRPPLYEPPSEFLKATGQSWPPKGVTWPVPPVVAAEQLGTTGPDLPA</sequence>
<keyword evidence="3" id="KW-1185">Reference proteome</keyword>
<gene>
    <name evidence="2" type="ORF">GCM10009787_28270</name>
</gene>